<comment type="caution">
    <text evidence="2">The sequence shown here is derived from an EMBL/GenBank/DDBJ whole genome shotgun (WGS) entry which is preliminary data.</text>
</comment>
<protein>
    <recommendedName>
        <fullName evidence="4">ShKT domain-containing protein</fullName>
    </recommendedName>
</protein>
<feature type="chain" id="PRO_5043585029" description="ShKT domain-containing protein" evidence="1">
    <location>
        <begin position="31"/>
        <end position="613"/>
    </location>
</feature>
<evidence type="ECO:0000313" key="2">
    <source>
        <dbReference type="EMBL" id="GFS26463.1"/>
    </source>
</evidence>
<gene>
    <name evidence="2" type="ORF">ElyMa_007054900</name>
</gene>
<proteinExistence type="predicted"/>
<dbReference type="EMBL" id="BMAT01014120">
    <property type="protein sequence ID" value="GFS26463.1"/>
    <property type="molecule type" value="Genomic_DNA"/>
</dbReference>
<dbReference type="Proteomes" id="UP000762676">
    <property type="component" value="Unassembled WGS sequence"/>
</dbReference>
<sequence length="613" mass="67384">MKARHQSRNRISCYTVIAILVTSLARGTLGCFPVNDVFKASCSWSQPKSVESRLHVDVCRHSPKIQKGTKMVFIPEGENTDSLEEADCASAIYTLDEHVLVADDLDPVKCPLSGGYQVLMHLSESIPNNKKCLDTTATYKPHLQFQCDLVGSPHVLADLGSSCLPGELQMSPAMQGESMAHLECVDSWQEKSAGPTTTNNKPSTTVLMRMKASKQTFWCLHVQRVARSSHTSVSSPEESLYRSLLTFDGRCLTRMNGQHSVPKTLTMFGHLAAFRPGDDIKCKEASYLDQCNVEAKTKCQESTDCPRTCGRCLDAIAPPSCSIPERLRGNWEPFSEKEFATVVGSVTIRTPNHGEFTCHGSEGENQDTFALVQVRQHATCVPYHTCVKLEPSGPGLLIYQMFPAKRSADTGAVMTCMETIISNRQNMAWRPTETFTLVQKSKLQATGCAMLTTMRLKMHNADFDCQLIIHECTGDCHTFNISLDPATCDNMTAEEFGLMTTHTCLAVLAPRERAIRLTRCPVTGQYLCWIQLSTSVFILGPEKCNEQQIDAAMDEPSRVPNAFDMLKAVKPKAPKEQKDNAPADSTDGSAAVRLKAASVSSVLVLLSVALSLL</sequence>
<organism evidence="2 3">
    <name type="scientific">Elysia marginata</name>
    <dbReference type="NCBI Taxonomy" id="1093978"/>
    <lineage>
        <taxon>Eukaryota</taxon>
        <taxon>Metazoa</taxon>
        <taxon>Spiralia</taxon>
        <taxon>Lophotrochozoa</taxon>
        <taxon>Mollusca</taxon>
        <taxon>Gastropoda</taxon>
        <taxon>Heterobranchia</taxon>
        <taxon>Euthyneura</taxon>
        <taxon>Panpulmonata</taxon>
        <taxon>Sacoglossa</taxon>
        <taxon>Placobranchoidea</taxon>
        <taxon>Plakobranchidae</taxon>
        <taxon>Elysia</taxon>
    </lineage>
</organism>
<keyword evidence="1" id="KW-0732">Signal</keyword>
<keyword evidence="3" id="KW-1185">Reference proteome</keyword>
<evidence type="ECO:0000256" key="1">
    <source>
        <dbReference type="SAM" id="SignalP"/>
    </source>
</evidence>
<accession>A0AAV4JUK9</accession>
<evidence type="ECO:0008006" key="4">
    <source>
        <dbReference type="Google" id="ProtNLM"/>
    </source>
</evidence>
<name>A0AAV4JUK9_9GAST</name>
<reference evidence="2 3" key="1">
    <citation type="journal article" date="2021" name="Elife">
        <title>Chloroplast acquisition without the gene transfer in kleptoplastic sea slugs, Plakobranchus ocellatus.</title>
        <authorList>
            <person name="Maeda T."/>
            <person name="Takahashi S."/>
            <person name="Yoshida T."/>
            <person name="Shimamura S."/>
            <person name="Takaki Y."/>
            <person name="Nagai Y."/>
            <person name="Toyoda A."/>
            <person name="Suzuki Y."/>
            <person name="Arimoto A."/>
            <person name="Ishii H."/>
            <person name="Satoh N."/>
            <person name="Nishiyama T."/>
            <person name="Hasebe M."/>
            <person name="Maruyama T."/>
            <person name="Minagawa J."/>
            <person name="Obokata J."/>
            <person name="Shigenobu S."/>
        </authorList>
    </citation>
    <scope>NUCLEOTIDE SEQUENCE [LARGE SCALE GENOMIC DNA]</scope>
</reference>
<dbReference type="AlphaFoldDB" id="A0AAV4JUK9"/>
<feature type="signal peptide" evidence="1">
    <location>
        <begin position="1"/>
        <end position="30"/>
    </location>
</feature>
<evidence type="ECO:0000313" key="3">
    <source>
        <dbReference type="Proteomes" id="UP000762676"/>
    </source>
</evidence>